<evidence type="ECO:0008006" key="4">
    <source>
        <dbReference type="Google" id="ProtNLM"/>
    </source>
</evidence>
<keyword evidence="1" id="KW-1133">Transmembrane helix</keyword>
<dbReference type="KEGG" id="ido:I598_0516"/>
<dbReference type="OrthoDB" id="3078502at2"/>
<keyword evidence="3" id="KW-1185">Reference proteome</keyword>
<evidence type="ECO:0000256" key="1">
    <source>
        <dbReference type="SAM" id="Phobius"/>
    </source>
</evidence>
<dbReference type="AlphaFoldDB" id="A0A168EJ83"/>
<dbReference type="Proteomes" id="UP000076794">
    <property type="component" value="Chromosome"/>
</dbReference>
<name>A0A168EJ83_9MICO</name>
<feature type="transmembrane region" description="Helical" evidence="1">
    <location>
        <begin position="212"/>
        <end position="232"/>
    </location>
</feature>
<evidence type="ECO:0000313" key="3">
    <source>
        <dbReference type="Proteomes" id="UP000076794"/>
    </source>
</evidence>
<dbReference type="STRING" id="1300344.I598_0516"/>
<feature type="transmembrane region" description="Helical" evidence="1">
    <location>
        <begin position="185"/>
        <end position="206"/>
    </location>
</feature>
<dbReference type="EMBL" id="CP014209">
    <property type="protein sequence ID" value="ANC30096.1"/>
    <property type="molecule type" value="Genomic_DNA"/>
</dbReference>
<gene>
    <name evidence="2" type="ORF">I598_0516</name>
</gene>
<sequence>MGTKGSGGSGATDISRTVELLATVLLALATVVTAWSAFQSAKWSGIQAISFSAANAARTESSRAATEAGLQQTIDVTAFASWIDAVASAERSGYDSGLTADGGWEPVAGSQPAFLADRFRPEFVPAFDAWLATAPFDSETDGVGTTPFQMADYGLADAETAEALLSEAEAQSARAIEANANSDRYVLMSIVFAIVLLFAGTATKLAHRAARLGLLGAAAVVFVVAAVVVLTFPKQF</sequence>
<organism evidence="2 3">
    <name type="scientific">Isoptericola dokdonensis DS-3</name>
    <dbReference type="NCBI Taxonomy" id="1300344"/>
    <lineage>
        <taxon>Bacteria</taxon>
        <taxon>Bacillati</taxon>
        <taxon>Actinomycetota</taxon>
        <taxon>Actinomycetes</taxon>
        <taxon>Micrococcales</taxon>
        <taxon>Promicromonosporaceae</taxon>
        <taxon>Isoptericola</taxon>
    </lineage>
</organism>
<reference evidence="2 3" key="1">
    <citation type="submission" date="2016-01" db="EMBL/GenBank/DDBJ databases">
        <title>Complete genome sequence of a soil Actinobacterium, Isoptericola dokdonensis DS-3.</title>
        <authorList>
            <person name="Kwon S.-K."/>
            <person name="Kim J.F."/>
        </authorList>
    </citation>
    <scope>NUCLEOTIDE SEQUENCE [LARGE SCALE GENOMIC DNA]</scope>
    <source>
        <strain evidence="2 3">DS-3</strain>
    </source>
</reference>
<keyword evidence="1" id="KW-0812">Transmembrane</keyword>
<proteinExistence type="predicted"/>
<dbReference type="RefSeq" id="WP_068201018.1">
    <property type="nucleotide sequence ID" value="NZ_CP014209.1"/>
</dbReference>
<feature type="transmembrane region" description="Helical" evidence="1">
    <location>
        <begin position="20"/>
        <end position="38"/>
    </location>
</feature>
<evidence type="ECO:0000313" key="2">
    <source>
        <dbReference type="EMBL" id="ANC30096.1"/>
    </source>
</evidence>
<dbReference type="PATRIC" id="fig|1300344.3.peg.516"/>
<protein>
    <recommendedName>
        <fullName evidence="4">DUF4337 domain-containing protein</fullName>
    </recommendedName>
</protein>
<keyword evidence="1" id="KW-0472">Membrane</keyword>
<accession>A0A168EJ83</accession>